<organism evidence="4 5">
    <name type="scientific">Longimicrobium terrae</name>
    <dbReference type="NCBI Taxonomy" id="1639882"/>
    <lineage>
        <taxon>Bacteria</taxon>
        <taxon>Pseudomonadati</taxon>
        <taxon>Gemmatimonadota</taxon>
        <taxon>Longimicrobiia</taxon>
        <taxon>Longimicrobiales</taxon>
        <taxon>Longimicrobiaceae</taxon>
        <taxon>Longimicrobium</taxon>
    </lineage>
</organism>
<dbReference type="Pfam" id="PF01464">
    <property type="entry name" value="SLT"/>
    <property type="match status" value="1"/>
</dbReference>
<sequence>MPLYTAAAFRAESPEPTPPSRAATGKALTNPPRRTPVPEPGRALRAARARLEQTGRGPAAEVDRWAIGLATEPETSRAALARFGTYRPLIEDALRRHGLPLDLAFVPWVESEWRSGATSRAGAAGVWQLMAPTARGYGLEVSEYVDERRDPVRATEAAVRHLADLHRSTGDWHWTLAAYNAGLGRARAGRASFWRERRRLPRETRAYVPRVLAAARVGREPGAWGIQAPPAAPLRFREVWTPGDTPLDHVAARIGAPPARLRELNPHLVRGRTPPGRAWRVRIPAGPLPGPAAVSGGRR</sequence>
<dbReference type="InterPro" id="IPR023346">
    <property type="entry name" value="Lysozyme-like_dom_sf"/>
</dbReference>
<dbReference type="SUPFAM" id="SSF53955">
    <property type="entry name" value="Lysozyme-like"/>
    <property type="match status" value="1"/>
</dbReference>
<dbReference type="Proteomes" id="UP000582837">
    <property type="component" value="Unassembled WGS sequence"/>
</dbReference>
<dbReference type="EMBL" id="JACHIA010000004">
    <property type="protein sequence ID" value="MBB6070402.1"/>
    <property type="molecule type" value="Genomic_DNA"/>
</dbReference>
<dbReference type="PANTHER" id="PTHR37423:SF2">
    <property type="entry name" value="MEMBRANE-BOUND LYTIC MUREIN TRANSGLYCOSYLASE C"/>
    <property type="match status" value="1"/>
</dbReference>
<name>A0A841GRX5_9BACT</name>
<gene>
    <name evidence="4" type="ORF">HNQ61_002021</name>
</gene>
<feature type="region of interest" description="Disordered" evidence="2">
    <location>
        <begin position="1"/>
        <end position="41"/>
    </location>
</feature>
<dbReference type="AlphaFoldDB" id="A0A841GRX5"/>
<protein>
    <submittedName>
        <fullName evidence="4">Soluble lytic murein transglycosylase-like protein</fullName>
    </submittedName>
</protein>
<evidence type="ECO:0000313" key="5">
    <source>
        <dbReference type="Proteomes" id="UP000582837"/>
    </source>
</evidence>
<keyword evidence="5" id="KW-1185">Reference proteome</keyword>
<proteinExistence type="inferred from homology"/>
<comment type="similarity">
    <text evidence="1">Belongs to the transglycosylase Slt family.</text>
</comment>
<feature type="domain" description="Transglycosylase SLT" evidence="3">
    <location>
        <begin position="95"/>
        <end position="188"/>
    </location>
</feature>
<evidence type="ECO:0000313" key="4">
    <source>
        <dbReference type="EMBL" id="MBB6070402.1"/>
    </source>
</evidence>
<dbReference type="CDD" id="cd16894">
    <property type="entry name" value="MltD-like"/>
    <property type="match status" value="1"/>
</dbReference>
<comment type="caution">
    <text evidence="4">The sequence shown here is derived from an EMBL/GenBank/DDBJ whole genome shotgun (WGS) entry which is preliminary data.</text>
</comment>
<dbReference type="PANTHER" id="PTHR37423">
    <property type="entry name" value="SOLUBLE LYTIC MUREIN TRANSGLYCOSYLASE-RELATED"/>
    <property type="match status" value="1"/>
</dbReference>
<dbReference type="InterPro" id="IPR008258">
    <property type="entry name" value="Transglycosylase_SLT_dom_1"/>
</dbReference>
<dbReference type="Gene3D" id="1.10.530.10">
    <property type="match status" value="1"/>
</dbReference>
<reference evidence="4 5" key="1">
    <citation type="submission" date="2020-08" db="EMBL/GenBank/DDBJ databases">
        <title>Genomic Encyclopedia of Type Strains, Phase IV (KMG-IV): sequencing the most valuable type-strain genomes for metagenomic binning, comparative biology and taxonomic classification.</title>
        <authorList>
            <person name="Goeker M."/>
        </authorList>
    </citation>
    <scope>NUCLEOTIDE SEQUENCE [LARGE SCALE GENOMIC DNA]</scope>
    <source>
        <strain evidence="4 5">DSM 29007</strain>
    </source>
</reference>
<accession>A0A841GRX5</accession>
<evidence type="ECO:0000259" key="3">
    <source>
        <dbReference type="Pfam" id="PF01464"/>
    </source>
</evidence>
<evidence type="ECO:0000256" key="1">
    <source>
        <dbReference type="ARBA" id="ARBA00007734"/>
    </source>
</evidence>
<evidence type="ECO:0000256" key="2">
    <source>
        <dbReference type="SAM" id="MobiDB-lite"/>
    </source>
</evidence>